<dbReference type="Ensembl" id="ENSSGRT00000091662.1">
    <property type="protein sequence ID" value="ENSSGRP00000086099.1"/>
    <property type="gene ID" value="ENSSGRG00000043328.1"/>
</dbReference>
<feature type="region of interest" description="Disordered" evidence="2">
    <location>
        <begin position="853"/>
        <end position="889"/>
    </location>
</feature>
<keyword evidence="1" id="KW-0175">Coiled coil</keyword>
<dbReference type="OMA" id="MHINLSV"/>
<proteinExistence type="predicted"/>
<accession>A0A672RAK3</accession>
<feature type="region of interest" description="Disordered" evidence="2">
    <location>
        <begin position="56"/>
        <end position="81"/>
    </location>
</feature>
<evidence type="ECO:0000256" key="1">
    <source>
        <dbReference type="SAM" id="Coils"/>
    </source>
</evidence>
<dbReference type="PROSITE" id="PS51444">
    <property type="entry name" value="FH2"/>
    <property type="match status" value="1"/>
</dbReference>
<dbReference type="Proteomes" id="UP000472262">
    <property type="component" value="Unassembled WGS sequence"/>
</dbReference>
<dbReference type="KEGG" id="sgh:107554664"/>
<feature type="domain" description="FH2" evidence="3">
    <location>
        <begin position="78"/>
        <end position="476"/>
    </location>
</feature>
<feature type="region of interest" description="Disordered" evidence="2">
    <location>
        <begin position="744"/>
        <end position="837"/>
    </location>
</feature>
<dbReference type="Pfam" id="PF02181">
    <property type="entry name" value="FH2"/>
    <property type="match status" value="1"/>
</dbReference>
<dbReference type="PANTHER" id="PTHR46345:SF10">
    <property type="entry name" value="FORMIN-J"/>
    <property type="match status" value="1"/>
</dbReference>
<sequence>MHHNRKETGQCLSCGLFICGLPFVWKLKSLTFHGTYFGDTQKLEVKFMATIPVPPPSIPPPPLPPPPPPPPVSASGLTRADSGRKHRLRNLNWERIPKERVEGRKSVWTGSLDEDCELSIDLNSLDELFGQKEADKPDRVSGFRRSLRQCGSPQETSVDKVTLLDSKRSMNVGIFLRQLKIAAREIVEDVRRGVGERYGAEKLAELCKLLPDNEEEARLKKFIGDRSLLAEPDLFILSLVELPSFRMRLDVMILQQEFDPAVTSLCVAARCLREAARELLSCPELHYILRLVLKAGNYMNAGGYAGNAAGFRISSLLKLADTKANKPGMNLLHFVGVEAVKKDKDLLMFPSRLSHVGPASRLSEESVVEDLSRLRSRVAELRVRAQSDAEIEQQTRAFLEVVGVRLQEARDELESLQRTSKALVDFFCEDDKSFKLEEACYIFHCFCHRFQRAVLENTERELQEQRRLARERENVERRRSLALCTGLEAERESSELEHALQRSLSYTGSRRSLRRLSQYFFRSGERNMKSNNQQHCESEGGDRHVLNLCRESELRHSLQKSDADSEATKQGINKFKQVLRLNTDSTCDLQRDAMASSNAVKSHSRLNTRTVPSDNAFVALGKTSIMSHQQGAVNVLPLTGLSPDKVLKVEKLVQDASERLTQIETDTSADAKNKECVNGKEGVTPQTEAKTATSLLGETWPSASSPPPLSQEPCSPEREHVYPGIGETLECHTLVRALRSYDSLSPTMTRPTTNHCSKWKKEREAEERDGANSPHAKDDSRLVKTPTRGPTKRLLVQRGGPSNSNGIPRVRTKAELTPADGLSASQVSRPSPTHPKSIHTSLVTRFAGVQNELKHSGSAPQKLNTPCDTGKQKGNATEKLNQDKDKHGEQFVRGSPLRVSKRLAPNSEFQTLHTIHSPTAATTAKTIRTAIISAAKAKTNKTPGTRIPGPKIPKPAAQPMWR</sequence>
<dbReference type="SMART" id="SM00498">
    <property type="entry name" value="FH2"/>
    <property type="match status" value="1"/>
</dbReference>
<feature type="compositionally biased region" description="Basic and acidic residues" evidence="2">
    <location>
        <begin position="759"/>
        <end position="782"/>
    </location>
</feature>
<evidence type="ECO:0000259" key="3">
    <source>
        <dbReference type="PROSITE" id="PS51444"/>
    </source>
</evidence>
<dbReference type="SUPFAM" id="SSF101447">
    <property type="entry name" value="Formin homology 2 domain (FH2 domain)"/>
    <property type="match status" value="1"/>
</dbReference>
<protein>
    <submittedName>
        <fullName evidence="4">Uncharacterized LOC107554664</fullName>
    </submittedName>
</protein>
<keyword evidence="5" id="KW-1185">Reference proteome</keyword>
<dbReference type="InterPro" id="IPR015425">
    <property type="entry name" value="FH2_Formin"/>
</dbReference>
<feature type="coiled-coil region" evidence="1">
    <location>
        <begin position="399"/>
        <end position="478"/>
    </location>
</feature>
<dbReference type="FunCoup" id="A0A672RAK3">
    <property type="interactions" value="1"/>
</dbReference>
<dbReference type="InParanoid" id="A0A672RAK3"/>
<gene>
    <name evidence="4" type="primary">LOC107554664</name>
</gene>
<feature type="compositionally biased region" description="Basic and acidic residues" evidence="2">
    <location>
        <begin position="880"/>
        <end position="889"/>
    </location>
</feature>
<dbReference type="AlphaFoldDB" id="A0A672RAK3"/>
<dbReference type="InterPro" id="IPR042201">
    <property type="entry name" value="FH2_Formin_sf"/>
</dbReference>
<evidence type="ECO:0000313" key="5">
    <source>
        <dbReference type="Proteomes" id="UP000472262"/>
    </source>
</evidence>
<dbReference type="Gene3D" id="1.20.58.2220">
    <property type="entry name" value="Formin, FH2 domain"/>
    <property type="match status" value="1"/>
</dbReference>
<dbReference type="CTD" id="569206"/>
<reference evidence="4" key="1">
    <citation type="submission" date="2025-08" db="UniProtKB">
        <authorList>
            <consortium name="Ensembl"/>
        </authorList>
    </citation>
    <scope>IDENTIFICATION</scope>
</reference>
<feature type="region of interest" description="Disordered" evidence="2">
    <location>
        <begin position="938"/>
        <end position="962"/>
    </location>
</feature>
<evidence type="ECO:0000256" key="2">
    <source>
        <dbReference type="SAM" id="MobiDB-lite"/>
    </source>
</evidence>
<dbReference type="OrthoDB" id="26518at2759"/>
<name>A0A672RAK3_SINGR</name>
<reference evidence="4" key="2">
    <citation type="submission" date="2025-09" db="UniProtKB">
        <authorList>
            <consortium name="Ensembl"/>
        </authorList>
    </citation>
    <scope>IDENTIFICATION</scope>
</reference>
<organism evidence="4 5">
    <name type="scientific">Sinocyclocheilus grahami</name>
    <name type="common">Dianchi golden-line fish</name>
    <name type="synonym">Barbus grahami</name>
    <dbReference type="NCBI Taxonomy" id="75366"/>
    <lineage>
        <taxon>Eukaryota</taxon>
        <taxon>Metazoa</taxon>
        <taxon>Chordata</taxon>
        <taxon>Craniata</taxon>
        <taxon>Vertebrata</taxon>
        <taxon>Euteleostomi</taxon>
        <taxon>Actinopterygii</taxon>
        <taxon>Neopterygii</taxon>
        <taxon>Teleostei</taxon>
        <taxon>Ostariophysi</taxon>
        <taxon>Cypriniformes</taxon>
        <taxon>Cyprinidae</taxon>
        <taxon>Cyprininae</taxon>
        <taxon>Sinocyclocheilus</taxon>
    </lineage>
</organism>
<dbReference type="PANTHER" id="PTHR46345">
    <property type="entry name" value="INVERTED FORMIN-2"/>
    <property type="match status" value="1"/>
</dbReference>
<feature type="compositionally biased region" description="Pro residues" evidence="2">
    <location>
        <begin position="56"/>
        <end position="72"/>
    </location>
</feature>
<evidence type="ECO:0000313" key="4">
    <source>
        <dbReference type="Ensembl" id="ENSSGRP00000086099.1"/>
    </source>
</evidence>
<feature type="compositionally biased region" description="Polar residues" evidence="2">
    <location>
        <begin position="858"/>
        <end position="879"/>
    </location>
</feature>
<feature type="region of interest" description="Disordered" evidence="2">
    <location>
        <begin position="698"/>
        <end position="720"/>
    </location>
</feature>
<feature type="compositionally biased region" description="Polar residues" evidence="2">
    <location>
        <begin position="744"/>
        <end position="756"/>
    </location>
</feature>